<keyword evidence="12" id="KW-0809">Transit peptide</keyword>
<dbReference type="GO" id="GO:0003951">
    <property type="term" value="F:NAD+ kinase activity"/>
    <property type="evidence" value="ECO:0007669"/>
    <property type="project" value="UniProtKB-EC"/>
</dbReference>
<dbReference type="InterPro" id="IPR055214">
    <property type="entry name" value="PTP-NADK"/>
</dbReference>
<evidence type="ECO:0000256" key="6">
    <source>
        <dbReference type="ARBA" id="ARBA00022679"/>
    </source>
</evidence>
<keyword evidence="5" id="KW-0934">Plastid</keyword>
<keyword evidence="9" id="KW-0067">ATP-binding</keyword>
<keyword evidence="11" id="KW-0112">Calmodulin-binding</keyword>
<evidence type="ECO:0000256" key="15">
    <source>
        <dbReference type="ARBA" id="ARBA00053646"/>
    </source>
</evidence>
<keyword evidence="18" id="KW-1185">Reference proteome</keyword>
<evidence type="ECO:0000256" key="4">
    <source>
        <dbReference type="ARBA" id="ARBA00022528"/>
    </source>
</evidence>
<feature type="domain" description="DSP-PTPase phosphatase fused to NAD+ Kinase" evidence="16">
    <location>
        <begin position="282"/>
        <end position="434"/>
    </location>
</feature>
<keyword evidence="4" id="KW-0150">Chloroplast</keyword>
<proteinExistence type="inferred from homology"/>
<accession>A0A9D4VBE0</accession>
<dbReference type="InterPro" id="IPR017437">
    <property type="entry name" value="ATP-NAD_kinase_PpnK-typ_C"/>
</dbReference>
<dbReference type="OrthoDB" id="24581at2759"/>
<dbReference type="GO" id="GO:0009507">
    <property type="term" value="C:chloroplast"/>
    <property type="evidence" value="ECO:0007669"/>
    <property type="project" value="UniProtKB-SubCell"/>
</dbReference>
<evidence type="ECO:0000313" key="17">
    <source>
        <dbReference type="EMBL" id="KAI5083102.1"/>
    </source>
</evidence>
<gene>
    <name evidence="17" type="ORF">GOP47_0002845</name>
</gene>
<dbReference type="Pfam" id="PF01513">
    <property type="entry name" value="NAD_kinase"/>
    <property type="match status" value="1"/>
</dbReference>
<comment type="function">
    <text evidence="15">Involved in chlorophyll synthesis and chloroplast protection against oxidative damage.</text>
</comment>
<dbReference type="SUPFAM" id="SSF52799">
    <property type="entry name" value="(Phosphotyrosine protein) phosphatases II"/>
    <property type="match status" value="1"/>
</dbReference>
<evidence type="ECO:0000256" key="7">
    <source>
        <dbReference type="ARBA" id="ARBA00022741"/>
    </source>
</evidence>
<dbReference type="InterPro" id="IPR002504">
    <property type="entry name" value="NADK"/>
</dbReference>
<evidence type="ECO:0000259" key="16">
    <source>
        <dbReference type="Pfam" id="PF22741"/>
    </source>
</evidence>
<dbReference type="Proteomes" id="UP000886520">
    <property type="component" value="Chromosome 3"/>
</dbReference>
<sequence length="1012" mass="112606">MCSITRACATHGKDTKQKVQKSYASSSRYLRFGGAYEDDTSDSDGDRMFGLAAAYSDTSAAATLSSEHFMEQEVPRSTNSKQVRKRGTSTRDWRAMEPFDSTSIEQMKDEDLWHFRHGPLPGDLAEVEAFCRIFRLAEQVHNAVMDALRSVNDARELVRSPTDANNHLYSANQDSLEDEDVPLLEEKVVSGLGCIGALLHQQKQEVLSGRLNAGFTPVARRDSMPPLALFRAEIKRCCEELESLLLCYFPADDVQFKPLHKKFQKLRNICLDAGYTRSESAPSHADIPNWGVVKSKAPWNDETSELDGEIAFWRGGQLTDDGVQWLIDKSFKVIVDMRAEDSADYLAKSAIATAVSSGKLKLIRLPVEAGSNPTKDQVIEFSKLVADRNSCPLYLHSQKGVGRTSAMVSRWREIGLLSSSLEEQTLPNSLKSHNLPPGADQKLVENASQHVDSASQEFDVSSSTGTPKLANKNMSKVLVEPNSSPGQETFVCCTPFEAQRPVANYLSKQEISKFLKRRLVSPGTFQWKGSAKAARVGSIHQDETDRSLSSTGELARRWRLNGAAIPRAEKLERKSGETNGSAQSVYVREDSVSIKQVENLAAVNEEPELKASFVTPQERPNEGVLLKHSDFDDSLDDDDDAPIVGDMCASTTGVVRLQSRRKAEMYLVRTDGFSCTREKVKESTLAFTHPSTQQQMLMWKTAPKTVLLLKKLGSELMEEAQQVASFLHYKEGMNVIVEPDVHDHFARVPGFGFIQTFHIQDTSNLHQRIDFVVCLGGDGVILYASNIFRNAVPPVVSFNLGSLGFLTAHPFDDFMQDLRAIIHGNTMVEGVYITLRMRLRCELFRNSKPVPGKVFDVLNEVVVDRGSNPYLCKIECYERNRLITKVQADGVIVATPTGSTAYSTAAGGSMVHPNVPCMLFTPICPHSLSFRPVILPDSALLELKVPEDARSNAWVSFDGKRRQQLSRGDSVRICMSQHPLPTVNKSDQTDDWFQSLVRCLNWNERLEQKALP</sequence>
<protein>
    <recommendedName>
        <fullName evidence="3">NAD(+) kinase</fullName>
        <ecNumber evidence="3">2.7.1.23</ecNumber>
    </recommendedName>
</protein>
<organism evidence="17 18">
    <name type="scientific">Adiantum capillus-veneris</name>
    <name type="common">Maidenhair fern</name>
    <dbReference type="NCBI Taxonomy" id="13818"/>
    <lineage>
        <taxon>Eukaryota</taxon>
        <taxon>Viridiplantae</taxon>
        <taxon>Streptophyta</taxon>
        <taxon>Embryophyta</taxon>
        <taxon>Tracheophyta</taxon>
        <taxon>Polypodiopsida</taxon>
        <taxon>Polypodiidae</taxon>
        <taxon>Polypodiales</taxon>
        <taxon>Pteridineae</taxon>
        <taxon>Pteridaceae</taxon>
        <taxon>Vittarioideae</taxon>
        <taxon>Adiantum</taxon>
    </lineage>
</organism>
<dbReference type="GO" id="GO:0005524">
    <property type="term" value="F:ATP binding"/>
    <property type="evidence" value="ECO:0007669"/>
    <property type="project" value="UniProtKB-KW"/>
</dbReference>
<keyword evidence="13" id="KW-0520">NAD</keyword>
<dbReference type="GO" id="GO:0005516">
    <property type="term" value="F:calmodulin binding"/>
    <property type="evidence" value="ECO:0007669"/>
    <property type="project" value="UniProtKB-KW"/>
</dbReference>
<evidence type="ECO:0000256" key="1">
    <source>
        <dbReference type="ARBA" id="ARBA00004229"/>
    </source>
</evidence>
<evidence type="ECO:0000256" key="14">
    <source>
        <dbReference type="ARBA" id="ARBA00047925"/>
    </source>
</evidence>
<evidence type="ECO:0000313" key="18">
    <source>
        <dbReference type="Proteomes" id="UP000886520"/>
    </source>
</evidence>
<dbReference type="SUPFAM" id="SSF111331">
    <property type="entry name" value="NAD kinase/diacylglycerol kinase-like"/>
    <property type="match status" value="1"/>
</dbReference>
<dbReference type="FunFam" id="2.60.200.30:FF:000004">
    <property type="entry name" value="NAD kinase 2, chloroplastic"/>
    <property type="match status" value="1"/>
</dbReference>
<evidence type="ECO:0000256" key="8">
    <source>
        <dbReference type="ARBA" id="ARBA00022777"/>
    </source>
</evidence>
<dbReference type="InterPro" id="IPR017438">
    <property type="entry name" value="ATP-NAD_kinase_N"/>
</dbReference>
<evidence type="ECO:0000256" key="13">
    <source>
        <dbReference type="ARBA" id="ARBA00023027"/>
    </source>
</evidence>
<evidence type="ECO:0000256" key="11">
    <source>
        <dbReference type="ARBA" id="ARBA00022860"/>
    </source>
</evidence>
<name>A0A9D4VBE0_ADICA</name>
<dbReference type="PANTHER" id="PTHR20275">
    <property type="entry name" value="NAD KINASE"/>
    <property type="match status" value="1"/>
</dbReference>
<dbReference type="Pfam" id="PF20143">
    <property type="entry name" value="NAD_kinase_C"/>
    <property type="match status" value="1"/>
</dbReference>
<dbReference type="Gene3D" id="3.90.190.10">
    <property type="entry name" value="Protein tyrosine phosphatase superfamily"/>
    <property type="match status" value="1"/>
</dbReference>
<keyword evidence="10" id="KW-0521">NADP</keyword>
<dbReference type="FunFam" id="3.40.50.10330:FF:000019">
    <property type="entry name" value="NAD kinase 2, chloroplastic"/>
    <property type="match status" value="1"/>
</dbReference>
<dbReference type="Gene3D" id="3.40.50.10330">
    <property type="entry name" value="Probable inorganic polyphosphate/atp-NAD kinase, domain 1"/>
    <property type="match status" value="1"/>
</dbReference>
<dbReference type="GO" id="GO:0006741">
    <property type="term" value="P:NADP+ biosynthetic process"/>
    <property type="evidence" value="ECO:0007669"/>
    <property type="project" value="InterPro"/>
</dbReference>
<dbReference type="GO" id="GO:0019674">
    <property type="term" value="P:NAD+ metabolic process"/>
    <property type="evidence" value="ECO:0007669"/>
    <property type="project" value="InterPro"/>
</dbReference>
<dbReference type="HAMAP" id="MF_00361">
    <property type="entry name" value="NAD_kinase"/>
    <property type="match status" value="1"/>
</dbReference>
<comment type="catalytic activity">
    <reaction evidence="14">
        <text>NAD(+) + ATP = ADP + NADP(+) + H(+)</text>
        <dbReference type="Rhea" id="RHEA:18629"/>
        <dbReference type="ChEBI" id="CHEBI:15378"/>
        <dbReference type="ChEBI" id="CHEBI:30616"/>
        <dbReference type="ChEBI" id="CHEBI:57540"/>
        <dbReference type="ChEBI" id="CHEBI:58349"/>
        <dbReference type="ChEBI" id="CHEBI:456216"/>
        <dbReference type="EC" id="2.7.1.23"/>
    </reaction>
</comment>
<evidence type="ECO:0000256" key="9">
    <source>
        <dbReference type="ARBA" id="ARBA00022840"/>
    </source>
</evidence>
<comment type="similarity">
    <text evidence="2">Belongs to the NAD kinase family.</text>
</comment>
<keyword evidence="8" id="KW-0418">Kinase</keyword>
<comment type="caution">
    <text evidence="17">The sequence shown here is derived from an EMBL/GenBank/DDBJ whole genome shotgun (WGS) entry which is preliminary data.</text>
</comment>
<dbReference type="InterPro" id="IPR029021">
    <property type="entry name" value="Prot-tyrosine_phosphatase-like"/>
</dbReference>
<dbReference type="InterPro" id="IPR016064">
    <property type="entry name" value="NAD/diacylglycerol_kinase_sf"/>
</dbReference>
<evidence type="ECO:0000256" key="5">
    <source>
        <dbReference type="ARBA" id="ARBA00022640"/>
    </source>
</evidence>
<dbReference type="AlphaFoldDB" id="A0A9D4VBE0"/>
<dbReference type="PANTHER" id="PTHR20275:SF6">
    <property type="entry name" value="NAD KINASE 2, CHLOROPLASTIC"/>
    <property type="match status" value="1"/>
</dbReference>
<comment type="subcellular location">
    <subcellularLocation>
        <location evidence="1">Plastid</location>
        <location evidence="1">Chloroplast</location>
    </subcellularLocation>
</comment>
<evidence type="ECO:0000256" key="10">
    <source>
        <dbReference type="ARBA" id="ARBA00022857"/>
    </source>
</evidence>
<dbReference type="EC" id="2.7.1.23" evidence="3"/>
<dbReference type="Pfam" id="PF22741">
    <property type="entry name" value="PTP-NADK"/>
    <property type="match status" value="1"/>
</dbReference>
<dbReference type="EMBL" id="JABFUD020000002">
    <property type="protein sequence ID" value="KAI5083102.1"/>
    <property type="molecule type" value="Genomic_DNA"/>
</dbReference>
<evidence type="ECO:0000256" key="3">
    <source>
        <dbReference type="ARBA" id="ARBA00012120"/>
    </source>
</evidence>
<evidence type="ECO:0000256" key="2">
    <source>
        <dbReference type="ARBA" id="ARBA00010995"/>
    </source>
</evidence>
<dbReference type="Gene3D" id="2.60.200.30">
    <property type="entry name" value="Probable inorganic polyphosphate/atp-NAD kinase, domain 2"/>
    <property type="match status" value="1"/>
</dbReference>
<keyword evidence="6" id="KW-0808">Transferase</keyword>
<reference evidence="17" key="1">
    <citation type="submission" date="2021-01" db="EMBL/GenBank/DDBJ databases">
        <title>Adiantum capillus-veneris genome.</title>
        <authorList>
            <person name="Fang Y."/>
            <person name="Liao Q."/>
        </authorList>
    </citation>
    <scope>NUCLEOTIDE SEQUENCE</scope>
    <source>
        <strain evidence="17">H3</strain>
        <tissue evidence="17">Leaf</tissue>
    </source>
</reference>
<evidence type="ECO:0000256" key="12">
    <source>
        <dbReference type="ARBA" id="ARBA00022946"/>
    </source>
</evidence>
<keyword evidence="7" id="KW-0547">Nucleotide-binding</keyword>